<dbReference type="OMA" id="FMFGHES"/>
<keyword evidence="2" id="KW-0853">WD repeat</keyword>
<dbReference type="HOGENOM" id="CLU_388551_0_0_1"/>
<evidence type="ECO:0000256" key="2">
    <source>
        <dbReference type="ARBA" id="ARBA00022574"/>
    </source>
</evidence>
<dbReference type="AlphaFoldDB" id="A8B802"/>
<accession>A8B802</accession>
<comment type="subcellular location">
    <subcellularLocation>
        <location evidence="1">Nucleus</location>
    </subcellularLocation>
</comment>
<evidence type="ECO:0000256" key="1">
    <source>
        <dbReference type="ARBA" id="ARBA00004123"/>
    </source>
</evidence>
<sequence>MLSPVETNYLIYRFLLESGYVHAAFMFGHESGIISAGIADRSVPVGALLTLLEKGMQLLDIEVHMDANGRLHICEQPFSLFQPHRCSVKTLRNRDPESNHLDEHGQQPEEFPAAEDTELMNSLTVSKKSLDKDDQAAGEALALLANNTTQYTENSIMDCLIEKKEILPAAEDLINMSPAMLDLHPKTLNLTVREDQYIREIIKRIYAAGLDQVGNEDGNDEVSVTDKGTQQDAKGAHEDIRLVPPQVFESMLQTVQQPTDVNVTKEYIYLPVKYQGILDNIASQETGMRGSLVERCITVADVGILVIEIENNRSRERTRASRTSRGSKSSGIEISFISYSMLVSPPNNAFVTSEMLATAATHTIIDNLLYMVIGFSDGMILVCTCNSSLNISAIYAAHPFGYFAVRKIVFSDCKGYVVVIGDTTRPFVLDIGTYTSMLLEQHVLGTDIGSHAGDLGRACADVFVHITRNKDFDASSSLTSWPLCTSDFHINFNEHNALKQLCADVCWVTDRSFSVLGDGYIIILSFHSEDKTLRLNGVYQCSVQKANRMIWINDSKMLAVIGSNCIAYYSVNVTKAAEHSAPNGLERIQLRMLSDTMQFSEECFSDVFDYQKHIVVTATNGQIYGINKTSPTSLAWDVKLSGRPVYVHLASISDWFFVSMDTGNLFIINDSGHVLGELSIFDGESCDAISGLTNPLLYGSANTVCLLSDIY</sequence>
<keyword evidence="6" id="KW-1185">Reference proteome</keyword>
<dbReference type="VEuPathDB" id="GiardiaDB:GL50803_10908"/>
<dbReference type="Proteomes" id="UP000001548">
    <property type="component" value="Unassembled WGS sequence"/>
</dbReference>
<keyword evidence="4" id="KW-0539">Nucleus</keyword>
<keyword evidence="3" id="KW-0677">Repeat</keyword>
<evidence type="ECO:0000313" key="5">
    <source>
        <dbReference type="EMBL" id="KAE8305366.1"/>
    </source>
</evidence>
<dbReference type="InterPro" id="IPR045183">
    <property type="entry name" value="Ebi-like"/>
</dbReference>
<gene>
    <name evidence="5" type="ORF">GL50803_0010908</name>
</gene>
<reference evidence="5 6" key="1">
    <citation type="journal article" date="2007" name="Science">
        <title>Genomic minimalism in the early diverging intestinal parasite Giardia lamblia.</title>
        <authorList>
            <person name="Morrison H.G."/>
            <person name="McArthur A.G."/>
            <person name="Gillin F.D."/>
            <person name="Aley S.B."/>
            <person name="Adam R.D."/>
            <person name="Olsen G.J."/>
            <person name="Best A.A."/>
            <person name="Cande W.Z."/>
            <person name="Chen F."/>
            <person name="Cipriano M.J."/>
            <person name="Davids B.J."/>
            <person name="Dawson S.C."/>
            <person name="Elmendorf H.G."/>
            <person name="Hehl A.B."/>
            <person name="Holder M.E."/>
            <person name="Huse S.M."/>
            <person name="Kim U.U."/>
            <person name="Lasek-Nesselquist E."/>
            <person name="Manning G."/>
            <person name="Nigam A."/>
            <person name="Nixon J.E."/>
            <person name="Palm D."/>
            <person name="Passamaneck N.E."/>
            <person name="Prabhu A."/>
            <person name="Reich C.I."/>
            <person name="Reiner D.S."/>
            <person name="Samuelson J."/>
            <person name="Svard S.G."/>
            <person name="Sogin M.L."/>
        </authorList>
    </citation>
    <scope>NUCLEOTIDE SEQUENCE [LARGE SCALE GENOMIC DNA]</scope>
    <source>
        <strain evidence="5 6">WB C6</strain>
    </source>
</reference>
<dbReference type="GO" id="GO:0003714">
    <property type="term" value="F:transcription corepressor activity"/>
    <property type="evidence" value="ECO:0000318"/>
    <property type="project" value="GO_Central"/>
</dbReference>
<evidence type="ECO:0000256" key="4">
    <source>
        <dbReference type="ARBA" id="ARBA00023242"/>
    </source>
</evidence>
<evidence type="ECO:0000256" key="3">
    <source>
        <dbReference type="ARBA" id="ARBA00022737"/>
    </source>
</evidence>
<dbReference type="EMBL" id="AACB03000001">
    <property type="protein sequence ID" value="KAE8305366.1"/>
    <property type="molecule type" value="Genomic_DNA"/>
</dbReference>
<dbReference type="PANTHER" id="PTHR22846">
    <property type="entry name" value="WD40 REPEAT PROTEIN"/>
    <property type="match status" value="1"/>
</dbReference>
<dbReference type="STRING" id="184922.A8B802"/>
<name>A8B802_GIAIC</name>
<dbReference type="PANTHER" id="PTHR22846:SF2">
    <property type="entry name" value="F-BOX-LIKE_WD REPEAT-CONTAINING PROTEIN EBI"/>
    <property type="match status" value="1"/>
</dbReference>
<protein>
    <submittedName>
        <fullName evidence="5">LisH domain-containing protein</fullName>
    </submittedName>
</protein>
<dbReference type="GeneID" id="5701832"/>
<dbReference type="RefSeq" id="XP_001708914.1">
    <property type="nucleotide sequence ID" value="XM_001708862.1"/>
</dbReference>
<comment type="caution">
    <text evidence="5">The sequence shown here is derived from an EMBL/GenBank/DDBJ whole genome shotgun (WGS) entry which is preliminary data.</text>
</comment>
<dbReference type="GO" id="GO:0006357">
    <property type="term" value="P:regulation of transcription by RNA polymerase II"/>
    <property type="evidence" value="ECO:0000318"/>
    <property type="project" value="GO_Central"/>
</dbReference>
<dbReference type="InterPro" id="IPR006594">
    <property type="entry name" value="LisH"/>
</dbReference>
<proteinExistence type="predicted"/>
<dbReference type="Pfam" id="PF08513">
    <property type="entry name" value="LisH"/>
    <property type="match status" value="1"/>
</dbReference>
<dbReference type="PROSITE" id="PS50896">
    <property type="entry name" value="LISH"/>
    <property type="match status" value="1"/>
</dbReference>
<dbReference type="Gene3D" id="1.20.960.30">
    <property type="match status" value="1"/>
</dbReference>
<dbReference type="KEGG" id="gla:GL50803_0010908"/>
<dbReference type="GO" id="GO:0000118">
    <property type="term" value="C:histone deacetylase complex"/>
    <property type="evidence" value="ECO:0000318"/>
    <property type="project" value="GO_Central"/>
</dbReference>
<dbReference type="SMART" id="SM00667">
    <property type="entry name" value="LisH"/>
    <property type="match status" value="1"/>
</dbReference>
<evidence type="ECO:0000313" key="6">
    <source>
        <dbReference type="Proteomes" id="UP000001548"/>
    </source>
</evidence>
<organism evidence="5 6">
    <name type="scientific">Giardia intestinalis (strain ATCC 50803 / WB clone C6)</name>
    <name type="common">Giardia lamblia</name>
    <dbReference type="NCBI Taxonomy" id="184922"/>
    <lineage>
        <taxon>Eukaryota</taxon>
        <taxon>Metamonada</taxon>
        <taxon>Diplomonadida</taxon>
        <taxon>Hexamitidae</taxon>
        <taxon>Giardiinae</taxon>
        <taxon>Giardia</taxon>
    </lineage>
</organism>